<accession>A0A7X3FEB9</accession>
<proteinExistence type="predicted"/>
<keyword evidence="3" id="KW-1185">Reference proteome</keyword>
<gene>
    <name evidence="2" type="ORF">EDM21_01100</name>
</gene>
<feature type="chain" id="PRO_5030747760" description="Copper amine oxidase-like N-terminal domain-containing protein" evidence="1">
    <location>
        <begin position="24"/>
        <end position="170"/>
    </location>
</feature>
<evidence type="ECO:0000313" key="3">
    <source>
        <dbReference type="Proteomes" id="UP000490800"/>
    </source>
</evidence>
<name>A0A7X3FEB9_9BACL</name>
<reference evidence="2 3" key="1">
    <citation type="journal article" date="2019" name="Microorganisms">
        <title>Paenibacillus lutrae sp. nov., A Chitinolytic Species Isolated from A River Otter in Castril Natural Park, Granada, Spain.</title>
        <authorList>
            <person name="Rodriguez M."/>
            <person name="Reina J.C."/>
            <person name="Bejar V."/>
            <person name="Llamas I."/>
        </authorList>
    </citation>
    <scope>NUCLEOTIDE SEQUENCE [LARGE SCALE GENOMIC DNA]</scope>
    <source>
        <strain evidence="2 3">N10</strain>
    </source>
</reference>
<comment type="caution">
    <text evidence="2">The sequence shown here is derived from an EMBL/GenBank/DDBJ whole genome shotgun (WGS) entry which is preliminary data.</text>
</comment>
<keyword evidence="1" id="KW-0732">Signal</keyword>
<dbReference type="AlphaFoldDB" id="A0A7X3FEB9"/>
<dbReference type="EMBL" id="RHLK01000001">
    <property type="protein sequence ID" value="MVO98153.1"/>
    <property type="molecule type" value="Genomic_DNA"/>
</dbReference>
<evidence type="ECO:0000313" key="2">
    <source>
        <dbReference type="EMBL" id="MVO98153.1"/>
    </source>
</evidence>
<dbReference type="Proteomes" id="UP000490800">
    <property type="component" value="Unassembled WGS sequence"/>
</dbReference>
<protein>
    <recommendedName>
        <fullName evidence="4">Copper amine oxidase-like N-terminal domain-containing protein</fullName>
    </recommendedName>
</protein>
<evidence type="ECO:0008006" key="4">
    <source>
        <dbReference type="Google" id="ProtNLM"/>
    </source>
</evidence>
<feature type="signal peptide" evidence="1">
    <location>
        <begin position="1"/>
        <end position="23"/>
    </location>
</feature>
<dbReference type="OrthoDB" id="2678247at2"/>
<evidence type="ECO:0000256" key="1">
    <source>
        <dbReference type="SAM" id="SignalP"/>
    </source>
</evidence>
<organism evidence="2 3">
    <name type="scientific">Paenibacillus lutrae</name>
    <dbReference type="NCBI Taxonomy" id="2078573"/>
    <lineage>
        <taxon>Bacteria</taxon>
        <taxon>Bacillati</taxon>
        <taxon>Bacillota</taxon>
        <taxon>Bacilli</taxon>
        <taxon>Bacillales</taxon>
        <taxon>Paenibacillaceae</taxon>
        <taxon>Paenibacillus</taxon>
    </lineage>
</organism>
<dbReference type="RefSeq" id="WP_157332075.1">
    <property type="nucleotide sequence ID" value="NZ_RHLK01000001.1"/>
</dbReference>
<sequence length="170" mass="19294">MKKMVLFTTLMISMLAFVTSAHAVGSEYTPVPRGEDTITVMISSLGQSKGDLTLQGDRIEWYEGEEADRKFVEHETDIGDMTHAPDGYYIVDDQQKLETFEIDSNAQVLMQLYDRDGTYEGTDIKWNEKVTLGKFLNIYPNNGLLDVSTFPFHLTIKDGKVVKIVQQYIP</sequence>